<dbReference type="VEuPathDB" id="CryptoDB:Cvel_10851"/>
<comment type="cofactor">
    <cofactor evidence="1">
        <name>L-ascorbate</name>
        <dbReference type="ChEBI" id="CHEBI:38290"/>
    </cofactor>
</comment>
<evidence type="ECO:0000256" key="4">
    <source>
        <dbReference type="ARBA" id="ARBA00023002"/>
    </source>
</evidence>
<dbReference type="AlphaFoldDB" id="A0A0G4I469"/>
<dbReference type="Pfam" id="PF02668">
    <property type="entry name" value="TauD"/>
    <property type="match status" value="1"/>
</dbReference>
<name>A0A0G4I469_9ALVE</name>
<dbReference type="GO" id="GO:0016491">
    <property type="term" value="F:oxidoreductase activity"/>
    <property type="evidence" value="ECO:0007669"/>
    <property type="project" value="UniProtKB-KW"/>
</dbReference>
<dbReference type="SUPFAM" id="SSF51197">
    <property type="entry name" value="Clavaminate synthase-like"/>
    <property type="match status" value="1"/>
</dbReference>
<keyword evidence="4" id="KW-0560">Oxidoreductase</keyword>
<dbReference type="InterPro" id="IPR042098">
    <property type="entry name" value="TauD-like_sf"/>
</dbReference>
<evidence type="ECO:0000259" key="5">
    <source>
        <dbReference type="Pfam" id="PF02668"/>
    </source>
</evidence>
<evidence type="ECO:0000256" key="2">
    <source>
        <dbReference type="ARBA" id="ARBA00005022"/>
    </source>
</evidence>
<comment type="pathway">
    <text evidence="2">Amine and polyamine biosynthesis; carnitine biosynthesis.</text>
</comment>
<protein>
    <recommendedName>
        <fullName evidence="5">TauD/TfdA-like domain-containing protein</fullName>
    </recommendedName>
</protein>
<organism evidence="6">
    <name type="scientific">Chromera velia CCMP2878</name>
    <dbReference type="NCBI Taxonomy" id="1169474"/>
    <lineage>
        <taxon>Eukaryota</taxon>
        <taxon>Sar</taxon>
        <taxon>Alveolata</taxon>
        <taxon>Colpodellida</taxon>
        <taxon>Chromeraceae</taxon>
        <taxon>Chromera</taxon>
    </lineage>
</organism>
<evidence type="ECO:0000313" key="6">
    <source>
        <dbReference type="EMBL" id="CEM51774.1"/>
    </source>
</evidence>
<reference evidence="6" key="1">
    <citation type="submission" date="2014-11" db="EMBL/GenBank/DDBJ databases">
        <authorList>
            <person name="Otto D Thomas"/>
            <person name="Naeem Raeece"/>
        </authorList>
    </citation>
    <scope>NUCLEOTIDE SEQUENCE</scope>
</reference>
<dbReference type="PANTHER" id="PTHR10696:SF51">
    <property type="entry name" value="TRIMETHYLLYSINE DIOXYGENASE, MITOCHONDRIAL"/>
    <property type="match status" value="1"/>
</dbReference>
<sequence>MLLFSRALPSICHGGRAPRYFPAAAAAAAGGFRFQNSSCTVSSPPTVHRTPPGFIAAVPSVPPNPTRQTPEQGFAPLPLSSFSYGHDRKSVLVRCTGLDGGRSVEVEFGDESVYRFHSAWLKDSSPNSVGPDFYRKKATDVLSIENFVVAGASIENEGGSLFLHYRLADGGSHPSSILPPSYTDTLNAKWLYSWAPYVGQQIRAPFAGAPGAPPPSLASGTGSLLDDLLDHRTPWASSDFQMKEFDAQVLRSDKEMQKEFLSHMMITGAAMITNVGPPRNLERDEIAKPLESLVFDFVGKMNQHPVRKHNCGVIRTNPSEHQGADYDMQNPLSMHCDHSLYHGTPGFLQFMYQAQGKVTSRVADGLALAEHIRIHHPDKFRLLRDVKLTYASRNVLYTKDGKPRHVSVPISESNAGSDGYPFELVHTTPILTFENGRLIKVVQSETKRGVCAVPFELYPQFMEAYRLWVSLAEDPRFVKDFHWPEHTVVVTNNWRVLHGRAVVAPGVERKMVFGYVNKWVAENRFRYLSQCAAETADPSLNPAWLCRVPNQVLSRLLSSPRLSSSQ</sequence>
<accession>A0A0G4I469</accession>
<gene>
    <name evidence="6" type="ORF">Cvel_10851</name>
</gene>
<dbReference type="InterPro" id="IPR050411">
    <property type="entry name" value="AlphaKG_dependent_hydroxylases"/>
</dbReference>
<dbReference type="Gene3D" id="3.60.130.10">
    <property type="entry name" value="Clavaminate synthase-like"/>
    <property type="match status" value="1"/>
</dbReference>
<dbReference type="InterPro" id="IPR003819">
    <property type="entry name" value="TauD/TfdA-like"/>
</dbReference>
<proteinExistence type="predicted"/>
<evidence type="ECO:0000256" key="3">
    <source>
        <dbReference type="ARBA" id="ARBA00022873"/>
    </source>
</evidence>
<dbReference type="EMBL" id="CDMZ01005046">
    <property type="protein sequence ID" value="CEM51774.1"/>
    <property type="molecule type" value="Genomic_DNA"/>
</dbReference>
<dbReference type="GO" id="GO:0005739">
    <property type="term" value="C:mitochondrion"/>
    <property type="evidence" value="ECO:0007669"/>
    <property type="project" value="TreeGrafter"/>
</dbReference>
<evidence type="ECO:0000256" key="1">
    <source>
        <dbReference type="ARBA" id="ARBA00001961"/>
    </source>
</evidence>
<feature type="domain" description="TauD/TfdA-like" evidence="5">
    <location>
        <begin position="257"/>
        <end position="512"/>
    </location>
</feature>
<keyword evidence="3" id="KW-0124">Carnitine biosynthesis</keyword>
<dbReference type="PANTHER" id="PTHR10696">
    <property type="entry name" value="GAMMA-BUTYROBETAINE HYDROXYLASE-RELATED"/>
    <property type="match status" value="1"/>
</dbReference>
<dbReference type="GO" id="GO:0045329">
    <property type="term" value="P:carnitine biosynthetic process"/>
    <property type="evidence" value="ECO:0007669"/>
    <property type="project" value="UniProtKB-KW"/>
</dbReference>